<organism evidence="1 2">
    <name type="scientific">Streptomyces uncialis</name>
    <dbReference type="NCBI Taxonomy" id="1048205"/>
    <lineage>
        <taxon>Bacteria</taxon>
        <taxon>Bacillati</taxon>
        <taxon>Actinomycetota</taxon>
        <taxon>Actinomycetes</taxon>
        <taxon>Kitasatosporales</taxon>
        <taxon>Streptomycetaceae</taxon>
        <taxon>Streptomyces</taxon>
    </lineage>
</organism>
<keyword evidence="2" id="KW-1185">Reference proteome</keyword>
<name>A0A1Q4V1T9_9ACTN</name>
<gene>
    <name evidence="1" type="ORF">AB852_26235</name>
</gene>
<evidence type="ECO:0000313" key="2">
    <source>
        <dbReference type="Proteomes" id="UP000186455"/>
    </source>
</evidence>
<dbReference type="EMBL" id="LFBV01000008">
    <property type="protein sequence ID" value="OKH91776.1"/>
    <property type="molecule type" value="Genomic_DNA"/>
</dbReference>
<comment type="caution">
    <text evidence="1">The sequence shown here is derived from an EMBL/GenBank/DDBJ whole genome shotgun (WGS) entry which is preliminary data.</text>
</comment>
<sequence>MRNPIARAFTRLLNVLPWTPRTPRTRPGRHTARYFADAAGSVRAPLVICAARTPVPVHVLARSVPSPWGHRVPPYLREWIGEQEERERQYERRVAAAAAALGVDVPFTFDGSDVARVGVSA</sequence>
<dbReference type="GeneID" id="96794597"/>
<proteinExistence type="predicted"/>
<accession>A0A1Q4V1T9</accession>
<protein>
    <submittedName>
        <fullName evidence="1">Uncharacterized protein</fullName>
    </submittedName>
</protein>
<dbReference type="Proteomes" id="UP000186455">
    <property type="component" value="Unassembled WGS sequence"/>
</dbReference>
<dbReference type="AlphaFoldDB" id="A0A1Q4V1T9"/>
<evidence type="ECO:0000313" key="1">
    <source>
        <dbReference type="EMBL" id="OKH91776.1"/>
    </source>
</evidence>
<reference evidence="1 2" key="1">
    <citation type="submission" date="2015-06" db="EMBL/GenBank/DDBJ databases">
        <title>Cloning and characterization of the uncialamcin biosynthetic gene cluster.</title>
        <authorList>
            <person name="Yan X."/>
            <person name="Huang T."/>
            <person name="Ge H."/>
            <person name="Shen B."/>
        </authorList>
    </citation>
    <scope>NUCLEOTIDE SEQUENCE [LARGE SCALE GENOMIC DNA]</scope>
    <source>
        <strain evidence="1 2">DCA2648</strain>
    </source>
</reference>
<dbReference type="RefSeq" id="WP_073792771.1">
    <property type="nucleotide sequence ID" value="NZ_CP109583.1"/>
</dbReference>